<accession>A0A3N2BY95</accession>
<protein>
    <submittedName>
        <fullName evidence="2">Uncharacterized protein</fullName>
    </submittedName>
</protein>
<feature type="transmembrane region" description="Helical" evidence="1">
    <location>
        <begin position="54"/>
        <end position="74"/>
    </location>
</feature>
<dbReference type="EMBL" id="RKHL01000001">
    <property type="protein sequence ID" value="ROR80228.1"/>
    <property type="molecule type" value="Genomic_DNA"/>
</dbReference>
<organism evidence="2 3">
    <name type="scientific">Plantibacter flavus</name>
    <dbReference type="NCBI Taxonomy" id="150123"/>
    <lineage>
        <taxon>Bacteria</taxon>
        <taxon>Bacillati</taxon>
        <taxon>Actinomycetota</taxon>
        <taxon>Actinomycetes</taxon>
        <taxon>Micrococcales</taxon>
        <taxon>Microbacteriaceae</taxon>
        <taxon>Plantibacter</taxon>
    </lineage>
</organism>
<feature type="transmembrane region" description="Helical" evidence="1">
    <location>
        <begin position="24"/>
        <end position="42"/>
    </location>
</feature>
<evidence type="ECO:0000313" key="3">
    <source>
        <dbReference type="Proteomes" id="UP000266915"/>
    </source>
</evidence>
<evidence type="ECO:0000256" key="1">
    <source>
        <dbReference type="SAM" id="Phobius"/>
    </source>
</evidence>
<dbReference type="AlphaFoldDB" id="A0A3N2BY95"/>
<keyword evidence="1" id="KW-0812">Transmembrane</keyword>
<name>A0A3N2BY95_9MICO</name>
<keyword evidence="1" id="KW-1133">Transmembrane helix</keyword>
<comment type="caution">
    <text evidence="2">The sequence shown here is derived from an EMBL/GenBank/DDBJ whole genome shotgun (WGS) entry which is preliminary data.</text>
</comment>
<gene>
    <name evidence="2" type="ORF">EDD42_0265</name>
</gene>
<keyword evidence="3" id="KW-1185">Reference proteome</keyword>
<evidence type="ECO:0000313" key="2">
    <source>
        <dbReference type="EMBL" id="ROR80228.1"/>
    </source>
</evidence>
<keyword evidence="1" id="KW-0472">Membrane</keyword>
<dbReference type="RefSeq" id="WP_064294883.1">
    <property type="nucleotide sequence ID" value="NZ_FXAP01000008.1"/>
</dbReference>
<dbReference type="Proteomes" id="UP000266915">
    <property type="component" value="Unassembled WGS sequence"/>
</dbReference>
<sequence>MDAGERRDHERADAGRSGTLSDATGFWVVIAFALFAGGMWAFGEAFRTDVLQAVWFMGGILMIALAIFIPAHFASNN</sequence>
<reference evidence="2 3" key="1">
    <citation type="submission" date="2018-11" db="EMBL/GenBank/DDBJ databases">
        <title>Sequencing the genomes of 1000 actinobacteria strains.</title>
        <authorList>
            <person name="Klenk H.-P."/>
        </authorList>
    </citation>
    <scope>NUCLEOTIDE SEQUENCE [LARGE SCALE GENOMIC DNA]</scope>
    <source>
        <strain evidence="2 3">DSM 14012</strain>
    </source>
</reference>
<proteinExistence type="predicted"/>